<feature type="transmembrane region" description="Helical" evidence="3">
    <location>
        <begin position="100"/>
        <end position="119"/>
    </location>
</feature>
<dbReference type="PANTHER" id="PTHR30531">
    <property type="entry name" value="FLAGELLAR BIOSYNTHETIC PROTEIN FLHB"/>
    <property type="match status" value="1"/>
</dbReference>
<dbReference type="PANTHER" id="PTHR30531:SF12">
    <property type="entry name" value="FLAGELLAR BIOSYNTHETIC PROTEIN FLHB"/>
    <property type="match status" value="1"/>
</dbReference>
<keyword evidence="3" id="KW-1133">Transmembrane helix</keyword>
<evidence type="ECO:0000256" key="3">
    <source>
        <dbReference type="SAM" id="Phobius"/>
    </source>
</evidence>
<evidence type="ECO:0000256" key="2">
    <source>
        <dbReference type="SAM" id="MobiDB-lite"/>
    </source>
</evidence>
<dbReference type="SUPFAM" id="SSF160544">
    <property type="entry name" value="EscU C-terminal domain-like"/>
    <property type="match status" value="1"/>
</dbReference>
<dbReference type="InterPro" id="IPR029025">
    <property type="entry name" value="T3SS_substrate_exporter_C"/>
</dbReference>
<feature type="transmembrane region" description="Helical" evidence="3">
    <location>
        <begin position="188"/>
        <end position="213"/>
    </location>
</feature>
<protein>
    <submittedName>
        <fullName evidence="4">Flagellar biosynthesis protein FlhB</fullName>
    </submittedName>
</protein>
<accession>A0ABQ3IXB0</accession>
<keyword evidence="4" id="KW-0969">Cilium</keyword>
<dbReference type="Gene3D" id="3.40.1690.10">
    <property type="entry name" value="secretion proteins EscU"/>
    <property type="match status" value="1"/>
</dbReference>
<gene>
    <name evidence="4" type="primary">fhlB</name>
    <name evidence="4" type="ORF">GCM10016455_17670</name>
</gene>
<feature type="transmembrane region" description="Helical" evidence="3">
    <location>
        <begin position="40"/>
        <end position="64"/>
    </location>
</feature>
<feature type="compositionally biased region" description="Basic and acidic residues" evidence="2">
    <location>
        <begin position="9"/>
        <end position="25"/>
    </location>
</feature>
<evidence type="ECO:0000256" key="1">
    <source>
        <dbReference type="ARBA" id="ARBA00010690"/>
    </source>
</evidence>
<keyword evidence="5" id="KW-1185">Reference proteome</keyword>
<proteinExistence type="inferred from homology"/>
<reference evidence="5" key="1">
    <citation type="journal article" date="2019" name="Int. J. Syst. Evol. Microbiol.">
        <title>The Global Catalogue of Microorganisms (GCM) 10K type strain sequencing project: providing services to taxonomists for standard genome sequencing and annotation.</title>
        <authorList>
            <consortium name="The Broad Institute Genomics Platform"/>
            <consortium name="The Broad Institute Genome Sequencing Center for Infectious Disease"/>
            <person name="Wu L."/>
            <person name="Ma J."/>
        </authorList>
    </citation>
    <scope>NUCLEOTIDE SEQUENCE [LARGE SCALE GENOMIC DNA]</scope>
    <source>
        <strain evidence="5">KCTC 42443</strain>
    </source>
</reference>
<name>A0ABQ3IXB0_9RHOB</name>
<dbReference type="EMBL" id="BNCH01000003">
    <property type="protein sequence ID" value="GHE97626.1"/>
    <property type="molecule type" value="Genomic_DNA"/>
</dbReference>
<keyword evidence="4" id="KW-0966">Cell projection</keyword>
<organism evidence="4 5">
    <name type="scientific">Aliiroseovarius zhejiangensis</name>
    <dbReference type="NCBI Taxonomy" id="1632025"/>
    <lineage>
        <taxon>Bacteria</taxon>
        <taxon>Pseudomonadati</taxon>
        <taxon>Pseudomonadota</taxon>
        <taxon>Alphaproteobacteria</taxon>
        <taxon>Rhodobacterales</taxon>
        <taxon>Paracoccaceae</taxon>
        <taxon>Aliiroseovarius</taxon>
    </lineage>
</organism>
<feature type="region of interest" description="Disordered" evidence="2">
    <location>
        <begin position="1"/>
        <end position="25"/>
    </location>
</feature>
<evidence type="ECO:0000313" key="5">
    <source>
        <dbReference type="Proteomes" id="UP000609802"/>
    </source>
</evidence>
<keyword evidence="4" id="KW-0282">Flagellum</keyword>
<feature type="transmembrane region" description="Helical" evidence="3">
    <location>
        <begin position="152"/>
        <end position="168"/>
    </location>
</feature>
<evidence type="ECO:0000313" key="4">
    <source>
        <dbReference type="EMBL" id="GHE97626.1"/>
    </source>
</evidence>
<dbReference type="InterPro" id="IPR006135">
    <property type="entry name" value="T3SS_substrate_exporter"/>
</dbReference>
<dbReference type="RefSeq" id="WP_191286146.1">
    <property type="nucleotide sequence ID" value="NZ_BNCH01000003.1"/>
</dbReference>
<keyword evidence="3" id="KW-0472">Membrane</keyword>
<dbReference type="Pfam" id="PF01312">
    <property type="entry name" value="Bac_export_2"/>
    <property type="match status" value="1"/>
</dbReference>
<dbReference type="PRINTS" id="PR00950">
    <property type="entry name" value="TYPE3IMSPROT"/>
</dbReference>
<sequence length="364" mass="39475">MSGTEDDDSKQHEPTQKKLDDARKRGEVARSADLNTATSYLALLLIAVSLGAASLKGVGALLSGLLARPDQLAEQVFRGGAPFSASLLVGLGQYLAPWFIAPAAAVLLLVIATRSFVVAPEKLQPKLSRLSLMSNAKNKFGRSGLFEFAKSFAKLTIYALVLGIFLWVKLPEILSTLTLSAGMATVVLLELSVTFFALVLLIAFIIGGIDYVWQYHEHLRKNRMSHKDLMDEIKQNEGDPHMKGQRRQKGYAIAMNQMLADVPDADVVVVNPTHYAVALKWSRMPGAAPICVAKGVDEVAARIRELASENGVPIHSDPPTARALHATVEIGEEIPPDHYKAVAAAIRFAEKMRSRARGAFRTGA</sequence>
<comment type="caution">
    <text evidence="4">The sequence shown here is derived from an EMBL/GenBank/DDBJ whole genome shotgun (WGS) entry which is preliminary data.</text>
</comment>
<dbReference type="Proteomes" id="UP000609802">
    <property type="component" value="Unassembled WGS sequence"/>
</dbReference>
<comment type="similarity">
    <text evidence="1">Belongs to the type III secretion exporter family.</text>
</comment>
<keyword evidence="3" id="KW-0812">Transmembrane</keyword>